<dbReference type="KEGG" id="amaq:GO499_07100"/>
<name>A0A6P1SZD5_9RHOB</name>
<protein>
    <submittedName>
        <fullName evidence="7">DctP family TRAP transporter solute-binding subunit</fullName>
    </submittedName>
</protein>
<dbReference type="PIRSF" id="PIRSF006470">
    <property type="entry name" value="DctB"/>
    <property type="match status" value="1"/>
</dbReference>
<dbReference type="NCBIfam" id="NF037995">
    <property type="entry name" value="TRAP_S1"/>
    <property type="match status" value="1"/>
</dbReference>
<dbReference type="InterPro" id="IPR038404">
    <property type="entry name" value="TRAP_DctP_sf"/>
</dbReference>
<dbReference type="EMBL" id="CP046620">
    <property type="protein sequence ID" value="QHQ34980.1"/>
    <property type="molecule type" value="Genomic_DNA"/>
</dbReference>
<feature type="signal peptide" evidence="6">
    <location>
        <begin position="1"/>
        <end position="22"/>
    </location>
</feature>
<organism evidence="7 8">
    <name type="scientific">Algicella marina</name>
    <dbReference type="NCBI Taxonomy" id="2683284"/>
    <lineage>
        <taxon>Bacteria</taxon>
        <taxon>Pseudomonadati</taxon>
        <taxon>Pseudomonadota</taxon>
        <taxon>Alphaproteobacteria</taxon>
        <taxon>Rhodobacterales</taxon>
        <taxon>Paracoccaceae</taxon>
        <taxon>Algicella</taxon>
    </lineage>
</organism>
<feature type="chain" id="PRO_5026920763" evidence="6">
    <location>
        <begin position="23"/>
        <end position="332"/>
    </location>
</feature>
<comment type="similarity">
    <text evidence="2">Belongs to the bacterial solute-binding protein 7 family.</text>
</comment>
<dbReference type="Pfam" id="PF03480">
    <property type="entry name" value="DctP"/>
    <property type="match status" value="1"/>
</dbReference>
<dbReference type="Proteomes" id="UP000464495">
    <property type="component" value="Chromosome"/>
</dbReference>
<keyword evidence="3" id="KW-0813">Transport</keyword>
<evidence type="ECO:0000256" key="2">
    <source>
        <dbReference type="ARBA" id="ARBA00009023"/>
    </source>
</evidence>
<evidence type="ECO:0000256" key="5">
    <source>
        <dbReference type="ARBA" id="ARBA00022764"/>
    </source>
</evidence>
<dbReference type="Gene3D" id="3.40.190.170">
    <property type="entry name" value="Bacterial extracellular solute-binding protein, family 7"/>
    <property type="match status" value="1"/>
</dbReference>
<keyword evidence="8" id="KW-1185">Reference proteome</keyword>
<dbReference type="GO" id="GO:0055085">
    <property type="term" value="P:transmembrane transport"/>
    <property type="evidence" value="ECO:0007669"/>
    <property type="project" value="InterPro"/>
</dbReference>
<evidence type="ECO:0000256" key="4">
    <source>
        <dbReference type="ARBA" id="ARBA00022729"/>
    </source>
</evidence>
<dbReference type="NCBIfam" id="TIGR00787">
    <property type="entry name" value="dctP"/>
    <property type="match status" value="1"/>
</dbReference>
<dbReference type="PANTHER" id="PTHR33376:SF7">
    <property type="entry name" value="C4-DICARBOXYLATE-BINDING PROTEIN DCTB"/>
    <property type="match status" value="1"/>
</dbReference>
<dbReference type="GO" id="GO:0030288">
    <property type="term" value="C:outer membrane-bounded periplasmic space"/>
    <property type="evidence" value="ECO:0007669"/>
    <property type="project" value="InterPro"/>
</dbReference>
<dbReference type="AlphaFoldDB" id="A0A6P1SZD5"/>
<dbReference type="InterPro" id="IPR018389">
    <property type="entry name" value="DctP_fam"/>
</dbReference>
<evidence type="ECO:0000256" key="6">
    <source>
        <dbReference type="SAM" id="SignalP"/>
    </source>
</evidence>
<dbReference type="PANTHER" id="PTHR33376">
    <property type="match status" value="1"/>
</dbReference>
<evidence type="ECO:0000256" key="3">
    <source>
        <dbReference type="ARBA" id="ARBA00022448"/>
    </source>
</evidence>
<gene>
    <name evidence="7" type="ORF">GO499_07100</name>
</gene>
<dbReference type="RefSeq" id="WP_161861545.1">
    <property type="nucleotide sequence ID" value="NZ_CP046620.1"/>
</dbReference>
<evidence type="ECO:0000256" key="1">
    <source>
        <dbReference type="ARBA" id="ARBA00004418"/>
    </source>
</evidence>
<sequence length="332" mass="37034">MKTLSILAGMALAMAVPTVTMAQCDPGEIVAKMSVVTALQGHPKGETALALAERVNSKLDGKMCMEVYGNSELFTDADEMQALLDNEVQLLAPSLSKFEPYTSAFRIFDLPFLFDGAIAVLDYQNSVAGQELLGALDPSGLKGLGFWMNGMKQLSATRPLRLPKDAEGLTFRIQPSDVIEAQFGALGAETKRLAFSKVYDALASGEVQGQENTWSNIHTKKFYTVQDGVTESNHAYLGYLVVTNQEFMESLPEDVRNEFLLLFELTTHEYNRFAYEINEQRARDVWDETKNIISLTPEELGEWREAFQPVWEQFADDIGRDRIMLAQSFNAN</sequence>
<evidence type="ECO:0000313" key="7">
    <source>
        <dbReference type="EMBL" id="QHQ34980.1"/>
    </source>
</evidence>
<comment type="subcellular location">
    <subcellularLocation>
        <location evidence="1">Periplasm</location>
    </subcellularLocation>
</comment>
<dbReference type="InterPro" id="IPR004682">
    <property type="entry name" value="TRAP_DctP"/>
</dbReference>
<keyword evidence="5" id="KW-0574">Periplasm</keyword>
<accession>A0A6P1SZD5</accession>
<proteinExistence type="inferred from homology"/>
<evidence type="ECO:0000313" key="8">
    <source>
        <dbReference type="Proteomes" id="UP000464495"/>
    </source>
</evidence>
<keyword evidence="4 6" id="KW-0732">Signal</keyword>
<reference evidence="7 8" key="1">
    <citation type="submission" date="2019-12" db="EMBL/GenBank/DDBJ databases">
        <title>Complete genome sequence of Algicella marina strain 9Alg 56(T) isolated from the red alga Tichocarpus crinitus.</title>
        <authorList>
            <person name="Kim S.-G."/>
            <person name="Nedashkovskaya O.I."/>
        </authorList>
    </citation>
    <scope>NUCLEOTIDE SEQUENCE [LARGE SCALE GENOMIC DNA]</scope>
    <source>
        <strain evidence="7 8">9Alg 56</strain>
    </source>
</reference>
<dbReference type="GO" id="GO:0015740">
    <property type="term" value="P:C4-dicarboxylate transport"/>
    <property type="evidence" value="ECO:0007669"/>
    <property type="project" value="TreeGrafter"/>
</dbReference>